<feature type="region of interest" description="Disordered" evidence="1">
    <location>
        <begin position="350"/>
        <end position="372"/>
    </location>
</feature>
<accession>A0A5C5FLN2</accession>
<dbReference type="EMBL" id="SOZI01000190">
    <property type="protein sequence ID" value="TNY17585.1"/>
    <property type="molecule type" value="Genomic_DNA"/>
</dbReference>
<protein>
    <submittedName>
        <fullName evidence="2">Alpha/Beta hydrolase protein</fullName>
    </submittedName>
</protein>
<keyword evidence="3" id="KW-1185">Reference proteome</keyword>
<dbReference type="OrthoDB" id="5592486at2759"/>
<dbReference type="PANTHER" id="PTHR11440">
    <property type="entry name" value="LECITHIN-CHOLESTEROL ACYLTRANSFERASE-RELATED"/>
    <property type="match status" value="1"/>
</dbReference>
<organism evidence="2 3">
    <name type="scientific">Rhodotorula diobovata</name>
    <dbReference type="NCBI Taxonomy" id="5288"/>
    <lineage>
        <taxon>Eukaryota</taxon>
        <taxon>Fungi</taxon>
        <taxon>Dikarya</taxon>
        <taxon>Basidiomycota</taxon>
        <taxon>Pucciniomycotina</taxon>
        <taxon>Microbotryomycetes</taxon>
        <taxon>Sporidiobolales</taxon>
        <taxon>Sporidiobolaceae</taxon>
        <taxon>Rhodotorula</taxon>
    </lineage>
</organism>
<gene>
    <name evidence="2" type="ORF">DMC30DRAFT_405454</name>
</gene>
<dbReference type="STRING" id="5288.A0A5C5FLN2"/>
<sequence>MPSPSSPRPISSPRPHPPAVASGEGEHSRDSPFSTSPASLSKPPLARLRSTSLSRASPLVFDSLTRPTLPASSVSQSHASFVDLLRPDGSAYSPPRPGAATMQRSSSGGSASSPTSAGQASLSSTRGRTGAPRLRGSSISSLHDLMDRAAADAPSRRSSLPHHGPAPPPRSRRASHDVDARQNPGKDGDLSELSWGKWWPFAVVEPEGPADARSAAGTVQEAAAAPLPPTPPTKDTHEASRGFLSLFAGKQAVEDAQAQAISQARQDQLEAELLDASLDELSIAASRSTDSFALDADEVPPGSPPKQTIAQRRLLDKSLPPAPDRSSSSPSTSPSKSFFPSLFSPSSVASAADTASASLSTTTSRLSSVTGNAAASLASTTSRMTGSSTSLLDSLTIANPFNSSPASFFTSAAKSPGPRSPASPFEQPHRHYSTKRHPSADEGPTAKPSDVENLVDEPDRQAIKEEVEENAEIFSILKDKYRAPKHPLVFCHGLFGFDSIGLAGVKPLSFSYWIGVEEALQAMGAEVMIGRVPASASIEERAKVLCQLIGERFPGREVNLIGHSMGGLDGRFLISRLKPTNFKVRSLTTISTPHRGSSFADYLLEDILGAQRVPSFLGVMKALGVPGGGEAFNDLTTTKMARFNEETPDDPSVKYISYGAEFTPSWSNAFRIPWGVVYEREGANDGLVSVDSAKWGDYRATLHNVNHLDLIGWVGKVRYSFAAWSGHEIKFRPISMFCTIAEQLADEGF</sequence>
<comment type="caution">
    <text evidence="2">The sequence shown here is derived from an EMBL/GenBank/DDBJ whole genome shotgun (WGS) entry which is preliminary data.</text>
</comment>
<feature type="compositionally biased region" description="Low complexity" evidence="1">
    <location>
        <begin position="324"/>
        <end position="338"/>
    </location>
</feature>
<feature type="compositionally biased region" description="Low complexity" evidence="1">
    <location>
        <begin position="43"/>
        <end position="59"/>
    </location>
</feature>
<feature type="compositionally biased region" description="Low complexity" evidence="1">
    <location>
        <begin position="105"/>
        <end position="121"/>
    </location>
</feature>
<reference evidence="2 3" key="1">
    <citation type="submission" date="2019-03" db="EMBL/GenBank/DDBJ databases">
        <title>Rhodosporidium diobovatum UCD-FST 08-225 genome sequencing, assembly, and annotation.</title>
        <authorList>
            <person name="Fakankun I.U."/>
            <person name="Fristensky B."/>
            <person name="Levin D.B."/>
        </authorList>
    </citation>
    <scope>NUCLEOTIDE SEQUENCE [LARGE SCALE GENOMIC DNA]</scope>
    <source>
        <strain evidence="2 3">UCD-FST 08-225</strain>
    </source>
</reference>
<dbReference type="SUPFAM" id="SSF53474">
    <property type="entry name" value="alpha/beta-Hydrolases"/>
    <property type="match status" value="1"/>
</dbReference>
<feature type="region of interest" description="Disordered" evidence="1">
    <location>
        <begin position="409"/>
        <end position="455"/>
    </location>
</feature>
<dbReference type="Gene3D" id="3.40.50.1820">
    <property type="entry name" value="alpha/beta hydrolase"/>
    <property type="match status" value="1"/>
</dbReference>
<dbReference type="Proteomes" id="UP000311382">
    <property type="component" value="Unassembled WGS sequence"/>
</dbReference>
<feature type="compositionally biased region" description="Pro residues" evidence="1">
    <location>
        <begin position="1"/>
        <end position="18"/>
    </location>
</feature>
<feature type="region of interest" description="Disordered" evidence="1">
    <location>
        <begin position="1"/>
        <end position="60"/>
    </location>
</feature>
<name>A0A5C5FLN2_9BASI</name>
<evidence type="ECO:0000256" key="1">
    <source>
        <dbReference type="SAM" id="MobiDB-lite"/>
    </source>
</evidence>
<feature type="compositionally biased region" description="Basic and acidic residues" evidence="1">
    <location>
        <begin position="174"/>
        <end position="189"/>
    </location>
</feature>
<evidence type="ECO:0000313" key="3">
    <source>
        <dbReference type="Proteomes" id="UP000311382"/>
    </source>
</evidence>
<dbReference type="GO" id="GO:0016787">
    <property type="term" value="F:hydrolase activity"/>
    <property type="evidence" value="ECO:0007669"/>
    <property type="project" value="UniProtKB-KW"/>
</dbReference>
<feature type="region of interest" description="Disordered" evidence="1">
    <location>
        <begin position="292"/>
        <end position="338"/>
    </location>
</feature>
<proteinExistence type="predicted"/>
<feature type="compositionally biased region" description="Low complexity" evidence="1">
    <location>
        <begin position="151"/>
        <end position="163"/>
    </location>
</feature>
<feature type="compositionally biased region" description="Low complexity" evidence="1">
    <location>
        <begin position="350"/>
        <end position="370"/>
    </location>
</feature>
<dbReference type="InterPro" id="IPR029058">
    <property type="entry name" value="AB_hydrolase_fold"/>
</dbReference>
<keyword evidence="2" id="KW-0378">Hydrolase</keyword>
<dbReference type="AlphaFoldDB" id="A0A5C5FLN2"/>
<evidence type="ECO:0000313" key="2">
    <source>
        <dbReference type="EMBL" id="TNY17585.1"/>
    </source>
</evidence>
<feature type="region of interest" description="Disordered" evidence="1">
    <location>
        <begin position="85"/>
        <end position="193"/>
    </location>
</feature>